<keyword evidence="2" id="KW-1185">Reference proteome</keyword>
<protein>
    <submittedName>
        <fullName evidence="1">Uncharacterized protein</fullName>
    </submittedName>
</protein>
<dbReference type="AlphaFoldDB" id="A0A8T2SRG8"/>
<evidence type="ECO:0000313" key="1">
    <source>
        <dbReference type="EMBL" id="KAH7366284.1"/>
    </source>
</evidence>
<dbReference type="Proteomes" id="UP000825935">
    <property type="component" value="Chromosome 18"/>
</dbReference>
<dbReference type="EMBL" id="CM035423">
    <property type="protein sequence ID" value="KAH7366284.1"/>
    <property type="molecule type" value="Genomic_DNA"/>
</dbReference>
<comment type="caution">
    <text evidence="1">The sequence shown here is derived from an EMBL/GenBank/DDBJ whole genome shotgun (WGS) entry which is preliminary data.</text>
</comment>
<organism evidence="1 2">
    <name type="scientific">Ceratopteris richardii</name>
    <name type="common">Triangle waterfern</name>
    <dbReference type="NCBI Taxonomy" id="49495"/>
    <lineage>
        <taxon>Eukaryota</taxon>
        <taxon>Viridiplantae</taxon>
        <taxon>Streptophyta</taxon>
        <taxon>Embryophyta</taxon>
        <taxon>Tracheophyta</taxon>
        <taxon>Polypodiopsida</taxon>
        <taxon>Polypodiidae</taxon>
        <taxon>Polypodiales</taxon>
        <taxon>Pteridineae</taxon>
        <taxon>Pteridaceae</taxon>
        <taxon>Parkerioideae</taxon>
        <taxon>Ceratopteris</taxon>
    </lineage>
</organism>
<reference evidence="1" key="1">
    <citation type="submission" date="2021-08" db="EMBL/GenBank/DDBJ databases">
        <title>WGS assembly of Ceratopteris richardii.</title>
        <authorList>
            <person name="Marchant D.B."/>
            <person name="Chen G."/>
            <person name="Jenkins J."/>
            <person name="Shu S."/>
            <person name="Leebens-Mack J."/>
            <person name="Grimwood J."/>
            <person name="Schmutz J."/>
            <person name="Soltis P."/>
            <person name="Soltis D."/>
            <person name="Chen Z.-H."/>
        </authorList>
    </citation>
    <scope>NUCLEOTIDE SEQUENCE</scope>
    <source>
        <strain evidence="1">Whitten #5841</strain>
        <tissue evidence="1">Leaf</tissue>
    </source>
</reference>
<gene>
    <name evidence="1" type="ORF">KP509_18G071300</name>
</gene>
<name>A0A8T2SRG8_CERRI</name>
<evidence type="ECO:0000313" key="2">
    <source>
        <dbReference type="Proteomes" id="UP000825935"/>
    </source>
</evidence>
<proteinExistence type="predicted"/>
<accession>A0A8T2SRG8</accession>
<dbReference type="OrthoDB" id="10503216at2759"/>
<sequence length="178" mass="20398">MKRMGPVDVSHSVQIQADDPIHPRPSTWAWKFSMLLWRRLSKRSPSKQRTIKYCTTMLSPQLSEGENMDKPVPSKHSLTGQNTDEMYQHYQRQHLCYYSSPRHSVDDCLVPSSILGCYNLVTSKARSRTACSGRSTPSPCHYSPDLLSYLKHDAGPYYQLRHGDYPVSAVRHPLYIVS</sequence>